<evidence type="ECO:0000313" key="2">
    <source>
        <dbReference type="Proteomes" id="UP001054945"/>
    </source>
</evidence>
<evidence type="ECO:0000313" key="1">
    <source>
        <dbReference type="EMBL" id="GIY15486.1"/>
    </source>
</evidence>
<dbReference type="AlphaFoldDB" id="A0AAV4R4E8"/>
<dbReference type="EMBL" id="BPLR01007240">
    <property type="protein sequence ID" value="GIY15486.1"/>
    <property type="molecule type" value="Genomic_DNA"/>
</dbReference>
<keyword evidence="2" id="KW-1185">Reference proteome</keyword>
<organism evidence="1 2">
    <name type="scientific">Caerostris extrusa</name>
    <name type="common">Bark spider</name>
    <name type="synonym">Caerostris bankana</name>
    <dbReference type="NCBI Taxonomy" id="172846"/>
    <lineage>
        <taxon>Eukaryota</taxon>
        <taxon>Metazoa</taxon>
        <taxon>Ecdysozoa</taxon>
        <taxon>Arthropoda</taxon>
        <taxon>Chelicerata</taxon>
        <taxon>Arachnida</taxon>
        <taxon>Araneae</taxon>
        <taxon>Araneomorphae</taxon>
        <taxon>Entelegynae</taxon>
        <taxon>Araneoidea</taxon>
        <taxon>Araneidae</taxon>
        <taxon>Caerostris</taxon>
    </lineage>
</organism>
<accession>A0AAV4R4E8</accession>
<protein>
    <submittedName>
        <fullName evidence="1">Uncharacterized protein</fullName>
    </submittedName>
</protein>
<reference evidence="1 2" key="1">
    <citation type="submission" date="2021-06" db="EMBL/GenBank/DDBJ databases">
        <title>Caerostris extrusa draft genome.</title>
        <authorList>
            <person name="Kono N."/>
            <person name="Arakawa K."/>
        </authorList>
    </citation>
    <scope>NUCLEOTIDE SEQUENCE [LARGE SCALE GENOMIC DNA]</scope>
</reference>
<proteinExistence type="predicted"/>
<gene>
    <name evidence="1" type="ORF">CEXT_587601</name>
</gene>
<name>A0AAV4R4E8_CAEEX</name>
<dbReference type="Proteomes" id="UP001054945">
    <property type="component" value="Unassembled WGS sequence"/>
</dbReference>
<comment type="caution">
    <text evidence="1">The sequence shown here is derived from an EMBL/GenBank/DDBJ whole genome shotgun (WGS) entry which is preliminary data.</text>
</comment>
<sequence length="188" mass="21506">MLHMSRRKEKIVRCFLNPEVRLPRREPTPTTSSTTGGRQARNLLRQCCPIGPTDARSLQQAFSCSAQWVLTSWRSQVETTTVWSVCGSRSQQPPLGLGSPVNHRGARALSGTLPLRSPIRLPQQSCRGKVGQFPVRLLFVWRAHNLHFDLFDPWRASCTSFILKRAKDRDRSVTLRHLTNAVFRYRSR</sequence>